<dbReference type="SUPFAM" id="SSF48452">
    <property type="entry name" value="TPR-like"/>
    <property type="match status" value="1"/>
</dbReference>
<evidence type="ECO:0000313" key="3">
    <source>
        <dbReference type="EMBL" id="PAT35893.1"/>
    </source>
</evidence>
<evidence type="ECO:0000259" key="2">
    <source>
        <dbReference type="Pfam" id="PF13369"/>
    </source>
</evidence>
<dbReference type="Proteomes" id="UP000217999">
    <property type="component" value="Unassembled WGS sequence"/>
</dbReference>
<reference evidence="3" key="1">
    <citation type="submission" date="2017-08" db="EMBL/GenBank/DDBJ databases">
        <title>WGS of Clinical strains of the CDC Group NO-1 linked to zoonotic infections in humans.</title>
        <authorList>
            <person name="Bernier A.-M."/>
            <person name="Bernard K."/>
        </authorList>
    </citation>
    <scope>NUCLEOTIDE SEQUENCE [LARGE SCALE GENOMIC DNA]</scope>
    <source>
        <strain evidence="3">NML03-0146</strain>
    </source>
</reference>
<comment type="similarity">
    <text evidence="1">Belongs to the UPF0162 family.</text>
</comment>
<accession>A0A2A2ADM7</accession>
<name>A0A2A2ADM7_9BURK</name>
<dbReference type="AlphaFoldDB" id="A0A2A2ADM7"/>
<dbReference type="PANTHER" id="PTHR31350:SF21">
    <property type="entry name" value="F-BOX ONLY PROTEIN 21"/>
    <property type="match status" value="1"/>
</dbReference>
<comment type="caution">
    <text evidence="3">The sequence shown here is derived from an EMBL/GenBank/DDBJ whole genome shotgun (WGS) entry which is preliminary data.</text>
</comment>
<protein>
    <submittedName>
        <fullName evidence="3">Transglutaminase</fullName>
    </submittedName>
</protein>
<proteinExistence type="inferred from homology"/>
<dbReference type="InterPro" id="IPR011990">
    <property type="entry name" value="TPR-like_helical_dom_sf"/>
</dbReference>
<dbReference type="RefSeq" id="WP_095548757.1">
    <property type="nucleotide sequence ID" value="NZ_NSJF01000001.1"/>
</dbReference>
<feature type="domain" description="Protein SirB1 N-terminal" evidence="2">
    <location>
        <begin position="46"/>
        <end position="207"/>
    </location>
</feature>
<gene>
    <name evidence="3" type="ORF">CK620_01125</name>
</gene>
<organism evidence="3">
    <name type="scientific">Vandammella animalimorsus</name>
    <dbReference type="NCBI Taxonomy" id="2029117"/>
    <lineage>
        <taxon>Bacteria</taxon>
        <taxon>Pseudomonadati</taxon>
        <taxon>Pseudomonadota</taxon>
        <taxon>Betaproteobacteria</taxon>
        <taxon>Burkholderiales</taxon>
        <taxon>Comamonadaceae</taxon>
        <taxon>Vandammella</taxon>
    </lineage>
</organism>
<dbReference type="InterPro" id="IPR032698">
    <property type="entry name" value="SirB1_N"/>
</dbReference>
<dbReference type="EMBL" id="NSJF01000001">
    <property type="protein sequence ID" value="PAT35893.1"/>
    <property type="molecule type" value="Genomic_DNA"/>
</dbReference>
<dbReference type="PANTHER" id="PTHR31350">
    <property type="entry name" value="SI:DKEY-261L7.2"/>
    <property type="match status" value="1"/>
</dbReference>
<sequence length="287" mass="32368">MPPLNLLPPTPLEYFACLVQSDQDFPLLEAAASLAHDEYPELDLQQVLSEVDHLHARLRQRQAGRGITAGSVLERIQSLNRFFYGELGFAVNRNDYYDPENSYLHQVLQTRRGIPISIGVLWLELARGLGLDAHGVSFPGHFMLKVLLPQGQVILDPLTGRSFSSEDLAQQLQGQLPRLTLYNDETLPLGLFLQSASPRETIARMLRNLKEIFRVQGDAQRALAVQQRLVVLLPQDWGELRDRGWAYDALGQSQPAIADLQAYLEHNPQAPDAREVEHKLQQLRAQT</sequence>
<dbReference type="Gene3D" id="1.25.40.10">
    <property type="entry name" value="Tetratricopeptide repeat domain"/>
    <property type="match status" value="1"/>
</dbReference>
<dbReference type="Pfam" id="PF13369">
    <property type="entry name" value="Transglut_core2"/>
    <property type="match status" value="1"/>
</dbReference>
<dbReference type="Pfam" id="PF13371">
    <property type="entry name" value="TPR_9"/>
    <property type="match status" value="1"/>
</dbReference>
<evidence type="ECO:0000256" key="1">
    <source>
        <dbReference type="ARBA" id="ARBA00007100"/>
    </source>
</evidence>